<dbReference type="EMBL" id="JAOSJG010000041">
    <property type="protein sequence ID" value="MEK0309355.1"/>
    <property type="molecule type" value="Genomic_DNA"/>
</dbReference>
<protein>
    <submittedName>
        <fullName evidence="1">Uncharacterized protein</fullName>
    </submittedName>
</protein>
<organism evidence="1 2">
    <name type="scientific">Candidatus Phytoplasma citri</name>
    <dbReference type="NCBI Taxonomy" id="180978"/>
    <lineage>
        <taxon>Bacteria</taxon>
        <taxon>Bacillati</taxon>
        <taxon>Mycoplasmatota</taxon>
        <taxon>Mollicutes</taxon>
        <taxon>Acholeplasmatales</taxon>
        <taxon>Acholeplasmataceae</taxon>
        <taxon>Candidatus Phytoplasma</taxon>
        <taxon>16SrII (Peanut WB group)</taxon>
    </lineage>
</organism>
<keyword evidence="2" id="KW-1185">Reference proteome</keyword>
<dbReference type="Proteomes" id="UP001383392">
    <property type="component" value="Unassembled WGS sequence"/>
</dbReference>
<evidence type="ECO:0000313" key="1">
    <source>
        <dbReference type="EMBL" id="MEK0309355.1"/>
    </source>
</evidence>
<reference evidence="1 2" key="1">
    <citation type="journal article" date="2023" name="Int. J. Syst. Evol. Microbiol.">
        <title>The observation of taxonomic boundaries for the 16SrII and 16SrXXV phytoplasmas using genome-based delimitation.</title>
        <authorList>
            <person name="Rodrigues Jardim B."/>
            <person name="Tran-Nguyen L.T.T."/>
            <person name="Gambley C."/>
            <person name="Al-Sadi A.M."/>
            <person name="Al-Subhi A.M."/>
            <person name="Foissac X."/>
            <person name="Salar P."/>
            <person name="Cai H."/>
            <person name="Yang J.Y."/>
            <person name="Davis R."/>
            <person name="Jones L."/>
            <person name="Rodoni B."/>
            <person name="Constable F.E."/>
        </authorList>
    </citation>
    <scope>NUCLEOTIDE SEQUENCE [LARGE SCALE GENOMIC DNA]</scope>
    <source>
        <strain evidence="1">BAWM-OMN-P75</strain>
    </source>
</reference>
<accession>A0ABU8ZT52</accession>
<name>A0ABU8ZT52_9MOLU</name>
<comment type="caution">
    <text evidence="1">The sequence shown here is derived from an EMBL/GenBank/DDBJ whole genome shotgun (WGS) entry which is preliminary data.</text>
</comment>
<dbReference type="RefSeq" id="WP_257616385.1">
    <property type="nucleotide sequence ID" value="NZ_JAOSJG010000041.1"/>
</dbReference>
<proteinExistence type="predicted"/>
<gene>
    <name evidence="1" type="ORF">OC712_02600</name>
</gene>
<sequence>MINILLDKLDVEFNSRQHIDQLKDSEIPGYLKHIIAPYQISYHTF</sequence>
<evidence type="ECO:0000313" key="2">
    <source>
        <dbReference type="Proteomes" id="UP001383392"/>
    </source>
</evidence>